<dbReference type="EMBL" id="CDMZ01005952">
    <property type="protein sequence ID" value="CEM56203.1"/>
    <property type="molecule type" value="Genomic_DNA"/>
</dbReference>
<dbReference type="GO" id="GO:0016829">
    <property type="term" value="F:lyase activity"/>
    <property type="evidence" value="ECO:0007669"/>
    <property type="project" value="UniProtKB-KW"/>
</dbReference>
<feature type="compositionally biased region" description="Pro residues" evidence="8">
    <location>
        <begin position="705"/>
        <end position="722"/>
    </location>
</feature>
<feature type="compositionally biased region" description="Acidic residues" evidence="8">
    <location>
        <begin position="1"/>
        <end position="13"/>
    </location>
</feature>
<dbReference type="AlphaFoldDB" id="A0A0G4IG92"/>
<gene>
    <name evidence="9" type="ORF">Cvel_2521</name>
</gene>
<dbReference type="VEuPathDB" id="CryptoDB:Cvel_2521"/>
<dbReference type="Gene3D" id="3.90.1140.10">
    <property type="entry name" value="Cyclic phosphodiesterase"/>
    <property type="match status" value="1"/>
</dbReference>
<feature type="region of interest" description="Disordered" evidence="8">
    <location>
        <begin position="206"/>
        <end position="254"/>
    </location>
</feature>
<keyword evidence="7" id="KW-0175">Coiled coil</keyword>
<accession>A0A0G4IG92</accession>
<dbReference type="PANTHER" id="PTHR13522:SF3">
    <property type="entry name" value="U6 SNRNA PHOSPHODIESTERASE 1"/>
    <property type="match status" value="1"/>
</dbReference>
<feature type="region of interest" description="Disordered" evidence="8">
    <location>
        <begin position="688"/>
        <end position="722"/>
    </location>
</feature>
<dbReference type="InterPro" id="IPR027521">
    <property type="entry name" value="Usb1"/>
</dbReference>
<dbReference type="GO" id="GO:0000175">
    <property type="term" value="F:3'-5'-RNA exonuclease activity"/>
    <property type="evidence" value="ECO:0007669"/>
    <property type="project" value="TreeGrafter"/>
</dbReference>
<evidence type="ECO:0000256" key="1">
    <source>
        <dbReference type="ARBA" id="ARBA00022722"/>
    </source>
</evidence>
<keyword evidence="3" id="KW-0456">Lyase</keyword>
<evidence type="ECO:0000313" key="9">
    <source>
        <dbReference type="EMBL" id="CEM56203.1"/>
    </source>
</evidence>
<dbReference type="PANTHER" id="PTHR13522">
    <property type="entry name" value="U6 SNRNA PHOSPHODIESTERASE 1"/>
    <property type="match status" value="1"/>
</dbReference>
<keyword evidence="2" id="KW-0378">Hydrolase</keyword>
<evidence type="ECO:0000256" key="4">
    <source>
        <dbReference type="ARBA" id="ARBA00023242"/>
    </source>
</evidence>
<feature type="region of interest" description="Disordered" evidence="8">
    <location>
        <begin position="165"/>
        <end position="186"/>
    </location>
</feature>
<protein>
    <recommendedName>
        <fullName evidence="5">U6 snRNA phosphodiesterase 1</fullName>
    </recommendedName>
    <alternativeName>
        <fullName evidence="6">3'-5' RNA exonuclease USB1</fullName>
    </alternativeName>
</protein>
<evidence type="ECO:0000256" key="2">
    <source>
        <dbReference type="ARBA" id="ARBA00022801"/>
    </source>
</evidence>
<feature type="compositionally biased region" description="Basic and acidic residues" evidence="8">
    <location>
        <begin position="170"/>
        <end position="186"/>
    </location>
</feature>
<feature type="region of interest" description="Disordered" evidence="8">
    <location>
        <begin position="1"/>
        <end position="47"/>
    </location>
</feature>
<dbReference type="GO" id="GO:0005634">
    <property type="term" value="C:nucleus"/>
    <property type="evidence" value="ECO:0007669"/>
    <property type="project" value="TreeGrafter"/>
</dbReference>
<name>A0A0G4IG92_9ALVE</name>
<organism evidence="9">
    <name type="scientific">Chromera velia CCMP2878</name>
    <dbReference type="NCBI Taxonomy" id="1169474"/>
    <lineage>
        <taxon>Eukaryota</taxon>
        <taxon>Sar</taxon>
        <taxon>Alveolata</taxon>
        <taxon>Colpodellida</taxon>
        <taxon>Chromeraceae</taxon>
        <taxon>Chromera</taxon>
    </lineage>
</organism>
<evidence type="ECO:0000256" key="7">
    <source>
        <dbReference type="SAM" id="Coils"/>
    </source>
</evidence>
<reference evidence="9" key="1">
    <citation type="submission" date="2014-11" db="EMBL/GenBank/DDBJ databases">
        <authorList>
            <person name="Otto D Thomas"/>
            <person name="Naeem Raeece"/>
        </authorList>
    </citation>
    <scope>NUCLEOTIDE SEQUENCE</scope>
</reference>
<evidence type="ECO:0000256" key="8">
    <source>
        <dbReference type="SAM" id="MobiDB-lite"/>
    </source>
</evidence>
<feature type="compositionally biased region" description="Basic and acidic residues" evidence="8">
    <location>
        <begin position="215"/>
        <end position="224"/>
    </location>
</feature>
<feature type="region of interest" description="Disordered" evidence="8">
    <location>
        <begin position="112"/>
        <end position="142"/>
    </location>
</feature>
<keyword evidence="4" id="KW-0539">Nucleus</keyword>
<keyword evidence="1" id="KW-0540">Nuclease</keyword>
<sequence>MLVDYESDPEEEFVFAGGRNTAPGGRQQPEAEGEEGEQERPTLTVPAGVRRLFEERTWVDDPSAHEGRTRRFEHVEGQFATSVYLHVPAGRRIRLMAERALEVLQAVATALKAPPDRKPRPSKGLLRAPPRRKGPGGADPGRSCFVFGGPYVVEEKDFEKADRQIPSAAEVKREREERAEAKKRKAEGIEKTIQNGDHTVSVLTVPSSFGASDSSSKRDRRDNSWYHGPFRHWQKKPLPPVEETTMSDGDDEGDVEGDFELFYGEEMEPETDNEENWMQIDEGAGEGGVQPDSPIRPATSRAPLIGLHVSISRTLSLRFHWIQGFLNQIESAVAGVDRSVGIVEGTKMLLLLSEDGKRLFCAASVTSSQLDNLIDAVDKVCEMFGLPKYFPGPLRRPHLSLAWMNVDGLLVGGGTVLEQQTRQQLAAKFAEGKGLKGEELMEWKTSREVAVKQAEAVFKRERAKLWGGRGVGDPPNVPSSEALRTIRRDLLSGRPYHLIDWLDEIFNGEAVRNAPRDLKNGLVWEMQHDHTTILKKLNHKAQPGYGASGAPAALAAAAKAARLERLEEQRAAAKAAAKAKAAVAKAIPGIAAAKAKAKAKAAAAAVAAAKAKPEPKPAPKALTGVPLGHLKKKESDGDLSVAFPIATAVVCVGQRKHFFPLNMLGPGAHPQKMKEYRPVPPTEKELKKAARAKAAAAASITRKAPGPPPFATGAPWPPPAPF</sequence>
<proteinExistence type="predicted"/>
<dbReference type="Pfam" id="PF09749">
    <property type="entry name" value="HVSL"/>
    <property type="match status" value="2"/>
</dbReference>
<evidence type="ECO:0000256" key="5">
    <source>
        <dbReference type="ARBA" id="ARBA00029543"/>
    </source>
</evidence>
<evidence type="ECO:0000256" key="3">
    <source>
        <dbReference type="ARBA" id="ARBA00023239"/>
    </source>
</evidence>
<dbReference type="GO" id="GO:0034477">
    <property type="term" value="P:U6 snRNA 3'-end processing"/>
    <property type="evidence" value="ECO:0007669"/>
    <property type="project" value="InterPro"/>
</dbReference>
<feature type="coiled-coil region" evidence="7">
    <location>
        <begin position="556"/>
        <end position="612"/>
    </location>
</feature>
<evidence type="ECO:0000256" key="6">
    <source>
        <dbReference type="ARBA" id="ARBA00030030"/>
    </source>
</evidence>